<evidence type="ECO:0000313" key="2">
    <source>
        <dbReference type="EMBL" id="VDN45506.1"/>
    </source>
</evidence>
<evidence type="ECO:0000256" key="1">
    <source>
        <dbReference type="ARBA" id="ARBA00022801"/>
    </source>
</evidence>
<dbReference type="Proteomes" id="UP000281553">
    <property type="component" value="Unassembled WGS sequence"/>
</dbReference>
<keyword evidence="1" id="KW-0378">Hydrolase</keyword>
<dbReference type="AlphaFoldDB" id="A0A3P7RR62"/>
<dbReference type="PANTHER" id="PTHR45766">
    <property type="entry name" value="DNA ANNEALING HELICASE AND ENDONUCLEASE ZRANB3 FAMILY MEMBER"/>
    <property type="match status" value="1"/>
</dbReference>
<dbReference type="PANTHER" id="PTHR45766:SF6">
    <property type="entry name" value="SWI_SNF-RELATED MATRIX-ASSOCIATED ACTIN-DEPENDENT REGULATOR OF CHROMATIN SUBFAMILY A-LIKE PROTEIN 1"/>
    <property type="match status" value="1"/>
</dbReference>
<gene>
    <name evidence="2" type="ORF">DILT_LOCUS19625</name>
</gene>
<dbReference type="GO" id="GO:0016787">
    <property type="term" value="F:hydrolase activity"/>
    <property type="evidence" value="ECO:0007669"/>
    <property type="project" value="UniProtKB-KW"/>
</dbReference>
<name>A0A3P7RR62_DIBLA</name>
<accession>A0A3P7RR62</accession>
<dbReference type="GO" id="GO:0043596">
    <property type="term" value="C:nuclear replication fork"/>
    <property type="evidence" value="ECO:0007669"/>
    <property type="project" value="TreeGrafter"/>
</dbReference>
<dbReference type="OrthoDB" id="605656at2759"/>
<organism evidence="2 3">
    <name type="scientific">Dibothriocephalus latus</name>
    <name type="common">Fish tapeworm</name>
    <name type="synonym">Diphyllobothrium latum</name>
    <dbReference type="NCBI Taxonomy" id="60516"/>
    <lineage>
        <taxon>Eukaryota</taxon>
        <taxon>Metazoa</taxon>
        <taxon>Spiralia</taxon>
        <taxon>Lophotrochozoa</taxon>
        <taxon>Platyhelminthes</taxon>
        <taxon>Cestoda</taxon>
        <taxon>Eucestoda</taxon>
        <taxon>Diphyllobothriidea</taxon>
        <taxon>Diphyllobothriidae</taxon>
        <taxon>Dibothriocephalus</taxon>
    </lineage>
</organism>
<dbReference type="EMBL" id="UYRU01117017">
    <property type="protein sequence ID" value="VDN45506.1"/>
    <property type="molecule type" value="Genomic_DNA"/>
</dbReference>
<dbReference type="GO" id="GO:0006281">
    <property type="term" value="P:DNA repair"/>
    <property type="evidence" value="ECO:0007669"/>
    <property type="project" value="TreeGrafter"/>
</dbReference>
<keyword evidence="3" id="KW-1185">Reference proteome</keyword>
<protein>
    <submittedName>
        <fullName evidence="2">Uncharacterized protein</fullName>
    </submittedName>
</protein>
<reference evidence="2 3" key="1">
    <citation type="submission" date="2018-11" db="EMBL/GenBank/DDBJ databases">
        <authorList>
            <consortium name="Pathogen Informatics"/>
        </authorList>
    </citation>
    <scope>NUCLEOTIDE SEQUENCE [LARGE SCALE GENOMIC DNA]</scope>
</reference>
<evidence type="ECO:0000313" key="3">
    <source>
        <dbReference type="Proteomes" id="UP000281553"/>
    </source>
</evidence>
<dbReference type="GO" id="GO:0031297">
    <property type="term" value="P:replication fork processing"/>
    <property type="evidence" value="ECO:0007669"/>
    <property type="project" value="TreeGrafter"/>
</dbReference>
<sequence length="121" mass="13967">MELYPQITAVRPTLFKGGFHEFGLRYCAAKENPWGWDYSGCSNMQELQIILEGTIMIRRVKTEVLSQLPPKRREVVILDPGLVKSGSMKKFECNLSAVELKVCFHAWVEIPYKQFCNIKKL</sequence>
<proteinExistence type="predicted"/>